<organism evidence="3 4">
    <name type="scientific">Coprobacillus cateniformis</name>
    <dbReference type="NCBI Taxonomy" id="100884"/>
    <lineage>
        <taxon>Bacteria</taxon>
        <taxon>Bacillati</taxon>
        <taxon>Bacillota</taxon>
        <taxon>Erysipelotrichia</taxon>
        <taxon>Erysipelotrichales</taxon>
        <taxon>Coprobacillaceae</taxon>
        <taxon>Coprobacillus</taxon>
    </lineage>
</organism>
<proteinExistence type="predicted"/>
<evidence type="ECO:0000313" key="3">
    <source>
        <dbReference type="EMBL" id="EFW03462.1"/>
    </source>
</evidence>
<dbReference type="Pfam" id="PF01478">
    <property type="entry name" value="Peptidase_A24"/>
    <property type="match status" value="1"/>
</dbReference>
<gene>
    <name evidence="3" type="ORF">HMPREF9488_03153</name>
</gene>
<dbReference type="HOGENOM" id="CLU_1568078_0_0_9"/>
<dbReference type="AlphaFoldDB" id="E7GEL1"/>
<reference evidence="3 4" key="1">
    <citation type="submission" date="2010-12" db="EMBL/GenBank/DDBJ databases">
        <title>The Genome Sequence of Coprobacillus sp. strain 29_1.</title>
        <authorList>
            <consortium name="The Broad Institute Genome Sequencing Platform"/>
            <person name="Earl A."/>
            <person name="Ward D."/>
            <person name="Feldgarden M."/>
            <person name="Gevers D."/>
            <person name="Daigneault M."/>
            <person name="Sibley C.D."/>
            <person name="White A."/>
            <person name="Strauss J."/>
            <person name="Allen-Vercoe E."/>
            <person name="Young S.K."/>
            <person name="Zeng Q."/>
            <person name="Gargeya S."/>
            <person name="Fitzgerald M."/>
            <person name="Haas B."/>
            <person name="Abouelleil A."/>
            <person name="Alvarado L."/>
            <person name="Arachchi H.M."/>
            <person name="Berlin A."/>
            <person name="Brown A."/>
            <person name="Chapman S.B."/>
            <person name="Chen Z."/>
            <person name="Dunbar C."/>
            <person name="Freedman E."/>
            <person name="Gearin G."/>
            <person name="Gellesch M."/>
            <person name="Goldberg J."/>
            <person name="Griggs A."/>
            <person name="Gujja S."/>
            <person name="Heilman E."/>
            <person name="Heiman D."/>
            <person name="Howarth C."/>
            <person name="Larson L."/>
            <person name="Lui A."/>
            <person name="MacDonald P.J.P."/>
            <person name="Mehta T."/>
            <person name="Montmayeur A."/>
            <person name="Murphy C."/>
            <person name="Neiman D."/>
            <person name="Pearson M."/>
            <person name="Priest M."/>
            <person name="Roberts A."/>
            <person name="Saif S."/>
            <person name="Shea T."/>
            <person name="Shenoy N."/>
            <person name="Sisk P."/>
            <person name="Stolte C."/>
            <person name="Sykes S."/>
            <person name="White J."/>
            <person name="Yandava C."/>
            <person name="Nusbaum C."/>
            <person name="Birren B."/>
        </authorList>
    </citation>
    <scope>NUCLEOTIDE SEQUENCE [LARGE SCALE GENOMIC DNA]</scope>
    <source>
        <strain evidence="3 4">29_1</strain>
    </source>
</reference>
<accession>E7GEL1</accession>
<dbReference type="Gene3D" id="1.20.120.1220">
    <property type="match status" value="1"/>
</dbReference>
<dbReference type="STRING" id="100884.GCA_000269565_03837"/>
<dbReference type="EMBL" id="ADKX01000046">
    <property type="protein sequence ID" value="EFW03462.1"/>
    <property type="molecule type" value="Genomic_DNA"/>
</dbReference>
<feature type="transmembrane region" description="Helical" evidence="1">
    <location>
        <begin position="28"/>
        <end position="44"/>
    </location>
</feature>
<keyword evidence="4" id="KW-1185">Reference proteome</keyword>
<dbReference type="GO" id="GO:0004190">
    <property type="term" value="F:aspartic-type endopeptidase activity"/>
    <property type="evidence" value="ECO:0007669"/>
    <property type="project" value="InterPro"/>
</dbReference>
<evidence type="ECO:0000313" key="4">
    <source>
        <dbReference type="Proteomes" id="UP000003157"/>
    </source>
</evidence>
<evidence type="ECO:0000256" key="1">
    <source>
        <dbReference type="SAM" id="Phobius"/>
    </source>
</evidence>
<dbReference type="InterPro" id="IPR000045">
    <property type="entry name" value="Prepilin_IV_endopep_pep"/>
</dbReference>
<sequence>MNALYSLAVVICLFGVKEDCKERKFSNQKIIVLIVLGVMAAISANRIKEGLILFFTMNILGMFLSAAHFLGASDWKLFSALCLFIPFENISYSIVFIIMTLISTLIIKIAYTNKGYLKQSFADEWKALKVFIYTRQRLQYDASQNIYKTETIPASIPIVSAFIICILILI</sequence>
<feature type="domain" description="Prepilin type IV endopeptidase peptidase" evidence="2">
    <location>
        <begin position="8"/>
        <end position="104"/>
    </location>
</feature>
<feature type="transmembrane region" description="Helical" evidence="1">
    <location>
        <begin position="90"/>
        <end position="111"/>
    </location>
</feature>
<evidence type="ECO:0000259" key="2">
    <source>
        <dbReference type="Pfam" id="PF01478"/>
    </source>
</evidence>
<keyword evidence="1" id="KW-0472">Membrane</keyword>
<keyword evidence="1" id="KW-1133">Transmembrane helix</keyword>
<name>E7GEL1_9FIRM</name>
<protein>
    <recommendedName>
        <fullName evidence="2">Prepilin type IV endopeptidase peptidase domain-containing protein</fullName>
    </recommendedName>
</protein>
<keyword evidence="1" id="KW-0812">Transmembrane</keyword>
<dbReference type="Proteomes" id="UP000003157">
    <property type="component" value="Unassembled WGS sequence"/>
</dbReference>
<comment type="caution">
    <text evidence="3">The sequence shown here is derived from an EMBL/GenBank/DDBJ whole genome shotgun (WGS) entry which is preliminary data.</text>
</comment>
<dbReference type="GO" id="GO:0016020">
    <property type="term" value="C:membrane"/>
    <property type="evidence" value="ECO:0007669"/>
    <property type="project" value="InterPro"/>
</dbReference>
<feature type="transmembrane region" description="Helical" evidence="1">
    <location>
        <begin position="51"/>
        <end position="70"/>
    </location>
</feature>